<feature type="domain" description="Peptidase M16 N-terminal" evidence="3">
    <location>
        <begin position="14"/>
        <end position="161"/>
    </location>
</feature>
<dbReference type="EMBL" id="DVMO01000062">
    <property type="protein sequence ID" value="HIU27584.1"/>
    <property type="molecule type" value="Genomic_DNA"/>
</dbReference>
<comment type="caution">
    <text evidence="5">The sequence shown here is derived from an EMBL/GenBank/DDBJ whole genome shotgun (WGS) entry which is preliminary data.</text>
</comment>
<reference evidence="5" key="2">
    <citation type="journal article" date="2021" name="PeerJ">
        <title>Extensive microbial diversity within the chicken gut microbiome revealed by metagenomics and culture.</title>
        <authorList>
            <person name="Gilroy R."/>
            <person name="Ravi A."/>
            <person name="Getino M."/>
            <person name="Pursley I."/>
            <person name="Horton D.L."/>
            <person name="Alikhan N.F."/>
            <person name="Baker D."/>
            <person name="Gharbi K."/>
            <person name="Hall N."/>
            <person name="Watson M."/>
            <person name="Adriaenssens E.M."/>
            <person name="Foster-Nyarko E."/>
            <person name="Jarju S."/>
            <person name="Secka A."/>
            <person name="Antonio M."/>
            <person name="Oren A."/>
            <person name="Chaudhuri R.R."/>
            <person name="La Ragione R."/>
            <person name="Hildebrand F."/>
            <person name="Pallen M.J."/>
        </authorList>
    </citation>
    <scope>NUCLEOTIDE SEQUENCE</scope>
    <source>
        <strain evidence="5">11300</strain>
    </source>
</reference>
<evidence type="ECO:0000313" key="5">
    <source>
        <dbReference type="EMBL" id="HIU27584.1"/>
    </source>
</evidence>
<dbReference type="InterPro" id="IPR011249">
    <property type="entry name" value="Metalloenz_LuxS/M16"/>
</dbReference>
<evidence type="ECO:0000313" key="6">
    <source>
        <dbReference type="Proteomes" id="UP000824091"/>
    </source>
</evidence>
<accession>A0A9D1I409</accession>
<dbReference type="FunFam" id="3.30.830.10:FF:000008">
    <property type="entry name" value="Mitochondrial-processing peptidase subunit beta"/>
    <property type="match status" value="1"/>
</dbReference>
<reference evidence="5" key="1">
    <citation type="submission" date="2020-10" db="EMBL/GenBank/DDBJ databases">
        <authorList>
            <person name="Gilroy R."/>
        </authorList>
    </citation>
    <scope>NUCLEOTIDE SEQUENCE</scope>
    <source>
        <strain evidence="5">11300</strain>
    </source>
</reference>
<dbReference type="Gene3D" id="3.30.830.10">
    <property type="entry name" value="Metalloenzyme, LuxS/M16 peptidase-like"/>
    <property type="match status" value="2"/>
</dbReference>
<evidence type="ECO:0000259" key="3">
    <source>
        <dbReference type="Pfam" id="PF00675"/>
    </source>
</evidence>
<dbReference type="InterPro" id="IPR050361">
    <property type="entry name" value="MPP/UQCRC_Complex"/>
</dbReference>
<evidence type="ECO:0000259" key="4">
    <source>
        <dbReference type="Pfam" id="PF05193"/>
    </source>
</evidence>
<dbReference type="Pfam" id="PF05193">
    <property type="entry name" value="Peptidase_M16_C"/>
    <property type="match status" value="1"/>
</dbReference>
<evidence type="ECO:0000256" key="2">
    <source>
        <dbReference type="RuleBase" id="RU004447"/>
    </source>
</evidence>
<protein>
    <submittedName>
        <fullName evidence="5">Insulinase family protein</fullName>
    </submittedName>
</protein>
<dbReference type="GO" id="GO:0004222">
    <property type="term" value="F:metalloendopeptidase activity"/>
    <property type="evidence" value="ECO:0007669"/>
    <property type="project" value="InterPro"/>
</dbReference>
<dbReference type="PANTHER" id="PTHR11851">
    <property type="entry name" value="METALLOPROTEASE"/>
    <property type="match status" value="1"/>
</dbReference>
<dbReference type="SUPFAM" id="SSF63411">
    <property type="entry name" value="LuxS/MPP-like metallohydrolase"/>
    <property type="match status" value="2"/>
</dbReference>
<dbReference type="PANTHER" id="PTHR11851:SF49">
    <property type="entry name" value="MITOCHONDRIAL-PROCESSING PEPTIDASE SUBUNIT ALPHA"/>
    <property type="match status" value="1"/>
</dbReference>
<dbReference type="GO" id="GO:0006508">
    <property type="term" value="P:proteolysis"/>
    <property type="evidence" value="ECO:0007669"/>
    <property type="project" value="InterPro"/>
</dbReference>
<dbReference type="InterPro" id="IPR011765">
    <property type="entry name" value="Pept_M16_N"/>
</dbReference>
<comment type="similarity">
    <text evidence="1 2">Belongs to the peptidase M16 family.</text>
</comment>
<organism evidence="5 6">
    <name type="scientific">Candidatus Fimisoma avicola</name>
    <dbReference type="NCBI Taxonomy" id="2840826"/>
    <lineage>
        <taxon>Bacteria</taxon>
        <taxon>Bacillati</taxon>
        <taxon>Bacillota</taxon>
        <taxon>Clostridia</taxon>
        <taxon>Eubacteriales</taxon>
        <taxon>Candidatus Fimisoma</taxon>
    </lineage>
</organism>
<proteinExistence type="inferred from homology"/>
<evidence type="ECO:0000256" key="1">
    <source>
        <dbReference type="ARBA" id="ARBA00007261"/>
    </source>
</evidence>
<dbReference type="GO" id="GO:0046872">
    <property type="term" value="F:metal ion binding"/>
    <property type="evidence" value="ECO:0007669"/>
    <property type="project" value="InterPro"/>
</dbReference>
<name>A0A9D1I409_9FIRM</name>
<gene>
    <name evidence="5" type="ORF">IAD16_04340</name>
</gene>
<dbReference type="InterPro" id="IPR007863">
    <property type="entry name" value="Peptidase_M16_C"/>
</dbReference>
<dbReference type="PROSITE" id="PS00143">
    <property type="entry name" value="INSULINASE"/>
    <property type="match status" value="1"/>
</dbReference>
<dbReference type="AlphaFoldDB" id="A0A9D1I409"/>
<feature type="domain" description="Peptidase M16 C-terminal" evidence="4">
    <location>
        <begin position="167"/>
        <end position="341"/>
    </location>
</feature>
<sequence length="418" mass="46759">MNDIDIRTLDCGVRVVMEKIPHVKSAALGIWVKNGAVDETPQVAGISHFIEHMMFKGTHKRSAKQIAEDVDRIGGQMNAFTGKEATCYYVKTISGHIKDGADVILDMVSNAVFDSREMTKERKVICEEIKMIQDQPDDLVHDTVAELVFKDMPLGNSIIGTQTSLSKITRPVITGYKERAYTRDSIVVSVAGNFDEEDMCEYLSDKFSSLAASKEHVQPEEKPYIPRFKVISKDIKQAHICMATRSISLDDPRYYAFSVMNNVMGGSMSSRLFQNIREEKGLAYSVYSMNSSFRDAGYFNIYAGVSHDMIGAAIEGIREELDMLDRKGLTDEEISMSKEQLKSSYIFGQENVASRMFTIGKNLLLLGKVYGTEEVLEGIDRVTGEDIDDIKHMICDTAGYCAVCLTDKKIDLKKMVKA</sequence>
<dbReference type="InterPro" id="IPR001431">
    <property type="entry name" value="Pept_M16_Zn_BS"/>
</dbReference>
<dbReference type="Proteomes" id="UP000824091">
    <property type="component" value="Unassembled WGS sequence"/>
</dbReference>
<dbReference type="Pfam" id="PF00675">
    <property type="entry name" value="Peptidase_M16"/>
    <property type="match status" value="1"/>
</dbReference>